<evidence type="ECO:0000313" key="2">
    <source>
        <dbReference type="Proteomes" id="UP000295701"/>
    </source>
</evidence>
<dbReference type="AlphaFoldDB" id="A0A4V3B977"/>
<dbReference type="EMBL" id="SNAA01000013">
    <property type="protein sequence ID" value="TDL78189.1"/>
    <property type="molecule type" value="Genomic_DNA"/>
</dbReference>
<reference evidence="1 2" key="1">
    <citation type="submission" date="2019-03" db="EMBL/GenBank/DDBJ databases">
        <title>Primorskyibacter sp. SS33 isolated from sediments.</title>
        <authorList>
            <person name="Xunke S."/>
        </authorList>
    </citation>
    <scope>NUCLEOTIDE SEQUENCE [LARGE SCALE GENOMIC DNA]</scope>
    <source>
        <strain evidence="1 2">SS33</strain>
    </source>
</reference>
<name>A0A4V3B977_9RHOB</name>
<dbReference type="SUPFAM" id="SSF52540">
    <property type="entry name" value="P-loop containing nucleoside triphosphate hydrolases"/>
    <property type="match status" value="1"/>
</dbReference>
<dbReference type="RefSeq" id="WP_133397313.1">
    <property type="nucleotide sequence ID" value="NZ_SNAA01000013.1"/>
</dbReference>
<dbReference type="InterPro" id="IPR027417">
    <property type="entry name" value="P-loop_NTPase"/>
</dbReference>
<comment type="caution">
    <text evidence="1">The sequence shown here is derived from an EMBL/GenBank/DDBJ whole genome shotgun (WGS) entry which is preliminary data.</text>
</comment>
<sequence length="469" mass="52138">MPFTSFVVLAEMRTGSNFLEENLNAIPGLRCWGEAFNPHFMGGAGKTEMLGMDLAAREADPGALLDRIRDRTDGLAGFRLFTGHDPRIFVRVMGDRDCAKIVLTRNPLDSFVSLQIARQTNQWRLSDLKNARSTRIHFDIDAFHAHLARLQATQLDIMRRLQTTGQTAFYIAYEDVGELDVMNGLAAWLGVPGRIEALSRKTKVQNPDGLRDKVENYDEAVAALSGIDHFALNRTPSFEPRRGPNVPSYVGAARAPLLFVPVKGGPMRAVEAWLAALDGVGTGDLLRDMRQKELRQWLAERPGHRRFSVLRHPVARAHDAFCRHILLDGPERFTEIADTLRTTYAVPLPQNPFAAEYDAEAHRAAFMGFLKFVKGNLGGQTSIRVDPAWATQTAILQGLADFAIPDLLIREDDLPRMLSMLAGDAGIAAPVYAPEPEPGPHPLAAIRDPRIDRLVAQIYARDYLMFGWV</sequence>
<accession>A0A4V3B977</accession>
<dbReference type="Gene3D" id="3.40.50.300">
    <property type="entry name" value="P-loop containing nucleotide triphosphate hydrolases"/>
    <property type="match status" value="1"/>
</dbReference>
<proteinExistence type="predicted"/>
<keyword evidence="2" id="KW-1185">Reference proteome</keyword>
<evidence type="ECO:0000313" key="1">
    <source>
        <dbReference type="EMBL" id="TDL78189.1"/>
    </source>
</evidence>
<protein>
    <submittedName>
        <fullName evidence="1">Nodulation protein NodH</fullName>
    </submittedName>
</protein>
<gene>
    <name evidence="1" type="ORF">E2L08_11895</name>
</gene>
<dbReference type="Proteomes" id="UP000295701">
    <property type="component" value="Unassembled WGS sequence"/>
</dbReference>
<dbReference type="OrthoDB" id="7802556at2"/>
<organism evidence="1 2">
    <name type="scientific">Palleronia sediminis</name>
    <dbReference type="NCBI Taxonomy" id="2547833"/>
    <lineage>
        <taxon>Bacteria</taxon>
        <taxon>Pseudomonadati</taxon>
        <taxon>Pseudomonadota</taxon>
        <taxon>Alphaproteobacteria</taxon>
        <taxon>Rhodobacterales</taxon>
        <taxon>Roseobacteraceae</taxon>
        <taxon>Palleronia</taxon>
    </lineage>
</organism>